<sequence>MHTYIFDFDGTLADSKQCSILATQQAFASLDLPIPSVESIEYYMGIPIERSFIQMATKSLDEEEFTQLLITFRMYYKQFEMESLTVFPQIPFVLEQLAQQNIRCFVLSSKKTNVLERNLQMLGIDHFFVAAIGSDQVAHYKPHPEGIQLLLNKYHIHAENALMIGDAIFDIQMGQAANIKTCAVTWGSHSSETLAAENPSVMISKPIELLHIAH</sequence>
<dbReference type="SFLD" id="SFLDG01129">
    <property type="entry name" value="C1.5:_HAD__Beta-PGM__Phosphata"/>
    <property type="match status" value="1"/>
</dbReference>
<dbReference type="GO" id="GO:0008967">
    <property type="term" value="F:phosphoglycolate phosphatase activity"/>
    <property type="evidence" value="ECO:0007669"/>
    <property type="project" value="TreeGrafter"/>
</dbReference>
<dbReference type="OrthoDB" id="9807630at2"/>
<dbReference type="SUPFAM" id="SSF56784">
    <property type="entry name" value="HAD-like"/>
    <property type="match status" value="1"/>
</dbReference>
<dbReference type="NCBIfam" id="TIGR01549">
    <property type="entry name" value="HAD-SF-IA-v1"/>
    <property type="match status" value="1"/>
</dbReference>
<dbReference type="InterPro" id="IPR036412">
    <property type="entry name" value="HAD-like_sf"/>
</dbReference>
<dbReference type="InterPro" id="IPR041492">
    <property type="entry name" value="HAD_2"/>
</dbReference>
<protein>
    <submittedName>
        <fullName evidence="1">Haloacid dehalogenase</fullName>
    </submittedName>
</protein>
<evidence type="ECO:0000313" key="2">
    <source>
        <dbReference type="Proteomes" id="UP000245938"/>
    </source>
</evidence>
<dbReference type="InterPro" id="IPR050155">
    <property type="entry name" value="HAD-like_hydrolase_sf"/>
</dbReference>
<dbReference type="PANTHER" id="PTHR43434:SF26">
    <property type="entry name" value="PYROPHOSPHATASE PPAX"/>
    <property type="match status" value="1"/>
</dbReference>
<dbReference type="InterPro" id="IPR006439">
    <property type="entry name" value="HAD-SF_hydro_IA"/>
</dbReference>
<dbReference type="GO" id="GO:0006281">
    <property type="term" value="P:DNA repair"/>
    <property type="evidence" value="ECO:0007669"/>
    <property type="project" value="TreeGrafter"/>
</dbReference>
<reference evidence="1 2" key="1">
    <citation type="submission" date="2018-05" db="EMBL/GenBank/DDBJ databases">
        <title>Kurthia sibirica genome sequence.</title>
        <authorList>
            <person name="Maclea K.S."/>
            <person name="Goen A.E."/>
        </authorList>
    </citation>
    <scope>NUCLEOTIDE SEQUENCE [LARGE SCALE GENOMIC DNA]</scope>
    <source>
        <strain evidence="1 2">ATCC 49154</strain>
    </source>
</reference>
<accession>A0A2U3APH1</accession>
<proteinExistence type="predicted"/>
<evidence type="ECO:0000313" key="1">
    <source>
        <dbReference type="EMBL" id="PWI26448.1"/>
    </source>
</evidence>
<dbReference type="InterPro" id="IPR023214">
    <property type="entry name" value="HAD_sf"/>
</dbReference>
<dbReference type="Gene3D" id="1.10.150.240">
    <property type="entry name" value="Putative phosphatase, domain 2"/>
    <property type="match status" value="1"/>
</dbReference>
<dbReference type="InterPro" id="IPR023198">
    <property type="entry name" value="PGP-like_dom2"/>
</dbReference>
<dbReference type="Gene3D" id="3.40.50.1000">
    <property type="entry name" value="HAD superfamily/HAD-like"/>
    <property type="match status" value="1"/>
</dbReference>
<dbReference type="EMBL" id="QFVR01000003">
    <property type="protein sequence ID" value="PWI26448.1"/>
    <property type="molecule type" value="Genomic_DNA"/>
</dbReference>
<dbReference type="AlphaFoldDB" id="A0A2U3APH1"/>
<comment type="caution">
    <text evidence="1">The sequence shown here is derived from an EMBL/GenBank/DDBJ whole genome shotgun (WGS) entry which is preliminary data.</text>
</comment>
<dbReference type="PANTHER" id="PTHR43434">
    <property type="entry name" value="PHOSPHOGLYCOLATE PHOSPHATASE"/>
    <property type="match status" value="1"/>
</dbReference>
<keyword evidence="2" id="KW-1185">Reference proteome</keyword>
<dbReference type="Pfam" id="PF13419">
    <property type="entry name" value="HAD_2"/>
    <property type="match status" value="1"/>
</dbReference>
<dbReference type="SFLD" id="SFLDS00003">
    <property type="entry name" value="Haloacid_Dehalogenase"/>
    <property type="match status" value="1"/>
</dbReference>
<dbReference type="SFLD" id="SFLDG01135">
    <property type="entry name" value="C1.5.6:_HAD__Beta-PGM__Phospha"/>
    <property type="match status" value="1"/>
</dbReference>
<organism evidence="1 2">
    <name type="scientific">Kurthia sibirica</name>
    <dbReference type="NCBI Taxonomy" id="202750"/>
    <lineage>
        <taxon>Bacteria</taxon>
        <taxon>Bacillati</taxon>
        <taxon>Bacillota</taxon>
        <taxon>Bacilli</taxon>
        <taxon>Bacillales</taxon>
        <taxon>Caryophanaceae</taxon>
        <taxon>Kurthia</taxon>
    </lineage>
</organism>
<name>A0A2U3APH1_9BACL</name>
<dbReference type="GO" id="GO:0005829">
    <property type="term" value="C:cytosol"/>
    <property type="evidence" value="ECO:0007669"/>
    <property type="project" value="TreeGrafter"/>
</dbReference>
<dbReference type="FunFam" id="3.40.50.1000:FF:000022">
    <property type="entry name" value="Phosphoglycolate phosphatase"/>
    <property type="match status" value="1"/>
</dbReference>
<gene>
    <name evidence="1" type="ORF">DEX24_03705</name>
</gene>
<dbReference type="RefSeq" id="WP_109305052.1">
    <property type="nucleotide sequence ID" value="NZ_BJUF01000003.1"/>
</dbReference>
<dbReference type="Proteomes" id="UP000245938">
    <property type="component" value="Unassembled WGS sequence"/>
</dbReference>